<feature type="transmembrane region" description="Helical" evidence="1">
    <location>
        <begin position="21"/>
        <end position="48"/>
    </location>
</feature>
<reference evidence="2 3" key="1">
    <citation type="submission" date="2019-02" db="EMBL/GenBank/DDBJ databases">
        <title>Emended description of the genus Rhodopseudomonas and description of Rhodopseudomonas albus sp. nov., a non-phototrophic, heavy-metal-tolerant bacterium isolated from garden soil.</title>
        <authorList>
            <person name="Bao Z."/>
            <person name="Cao W.W."/>
            <person name="Sato Y."/>
            <person name="Nishizawa T."/>
            <person name="Zhao J."/>
            <person name="Guo Y."/>
            <person name="Ohta H."/>
        </authorList>
    </citation>
    <scope>NUCLEOTIDE SEQUENCE [LARGE SCALE GENOMIC DNA]</scope>
    <source>
        <strain evidence="2 3">SK50-23</strain>
    </source>
</reference>
<evidence type="ECO:0000256" key="1">
    <source>
        <dbReference type="SAM" id="Phobius"/>
    </source>
</evidence>
<organism evidence="2 3">
    <name type="scientific">Tardiphaga alba</name>
    <dbReference type="NCBI Taxonomy" id="340268"/>
    <lineage>
        <taxon>Bacteria</taxon>
        <taxon>Pseudomonadati</taxon>
        <taxon>Pseudomonadota</taxon>
        <taxon>Alphaproteobacteria</taxon>
        <taxon>Hyphomicrobiales</taxon>
        <taxon>Nitrobacteraceae</taxon>
        <taxon>Tardiphaga</taxon>
    </lineage>
</organism>
<evidence type="ECO:0000313" key="2">
    <source>
        <dbReference type="EMBL" id="QUS41149.1"/>
    </source>
</evidence>
<protein>
    <submittedName>
        <fullName evidence="2">Uncharacterized protein</fullName>
    </submittedName>
</protein>
<keyword evidence="1" id="KW-0472">Membrane</keyword>
<proteinExistence type="predicted"/>
<name>A0ABX8AEU5_9BRAD</name>
<keyword evidence="1" id="KW-0812">Transmembrane</keyword>
<keyword evidence="1" id="KW-1133">Transmembrane helix</keyword>
<dbReference type="EMBL" id="CP036498">
    <property type="protein sequence ID" value="QUS41149.1"/>
    <property type="molecule type" value="Genomic_DNA"/>
</dbReference>
<keyword evidence="3" id="KW-1185">Reference proteome</keyword>
<gene>
    <name evidence="2" type="ORF">RPMA_21610</name>
</gene>
<accession>A0ABX8AEU5</accession>
<feature type="transmembrane region" description="Helical" evidence="1">
    <location>
        <begin position="99"/>
        <end position="118"/>
    </location>
</feature>
<dbReference type="RefSeq" id="WP_211909752.1">
    <property type="nucleotide sequence ID" value="NZ_CP036498.1"/>
</dbReference>
<dbReference type="Proteomes" id="UP000682843">
    <property type="component" value="Chromosome"/>
</dbReference>
<feature type="transmembrane region" description="Helical" evidence="1">
    <location>
        <begin position="130"/>
        <end position="150"/>
    </location>
</feature>
<sequence length="157" mass="16574">MSSQTSVARLSDRIIDAWRTGLGLIVATIAAPPLTGIIYTCADIVALMNTGHVADAAGGVLMVALLFLVTGFTTALRITACIVLPGIVLMRWMGLASPAFCTVAGGFAAVTGTFIFFHGSSTRIDTDIDWLLIASVLGAGMLVALLYWWIAERRDPT</sequence>
<feature type="transmembrane region" description="Helical" evidence="1">
    <location>
        <begin position="60"/>
        <end position="87"/>
    </location>
</feature>
<evidence type="ECO:0000313" key="3">
    <source>
        <dbReference type="Proteomes" id="UP000682843"/>
    </source>
</evidence>